<dbReference type="GO" id="GO:0008473">
    <property type="term" value="F:ornithine cyclodeaminase activity"/>
    <property type="evidence" value="ECO:0007669"/>
    <property type="project" value="UniProtKB-EC"/>
</dbReference>
<name>A0ABS5A7S2_9PSEU</name>
<dbReference type="InterPro" id="IPR036291">
    <property type="entry name" value="NAD(P)-bd_dom_sf"/>
</dbReference>
<dbReference type="PANTHER" id="PTHR13812">
    <property type="entry name" value="KETIMINE REDUCTASE MU-CRYSTALLIN"/>
    <property type="match status" value="1"/>
</dbReference>
<dbReference type="Gene3D" id="3.30.1780.10">
    <property type="entry name" value="ornithine cyclodeaminase, domain 1"/>
    <property type="match status" value="1"/>
</dbReference>
<keyword evidence="1" id="KW-0456">Lyase</keyword>
<gene>
    <name evidence="1" type="ORF">JOF53_001514</name>
</gene>
<dbReference type="EC" id="4.3.1.12" evidence="1"/>
<dbReference type="RefSeq" id="WP_086789303.1">
    <property type="nucleotide sequence ID" value="NZ_JAGIOO010000001.1"/>
</dbReference>
<dbReference type="EMBL" id="JAGIOO010000001">
    <property type="protein sequence ID" value="MBP2472642.1"/>
    <property type="molecule type" value="Genomic_DNA"/>
</dbReference>
<sequence>MSTSTGPVVLSESEVSALLDLDEVITSQRQAFTALGEGTGLVAEKAVLECPDGTSTLSYLGRVNPSHGVVNKVVSILPDNPARGLPAITATLVVLNPDTGEVDAVLAGGGLTAVRTAAATAVAVDALTDAGAGEVAMLGSGVQGRWHVRALSRVRPLRRVRLWSPNAARRARAAEELSAELGLAVVPVDGPAAAVEGAEVVVAGTLSHTPVVPTAALAEGATVVSVGSFAPDRHEVDQDLVARARLVVDHIPTAVGHAGPIREAVTTGTRPRSDLVSLGQVLTGTPGRRSPAELVFYNSVGLGIQDAAVAALVLAKHRGWRGSRPAGPGAAAADRES</sequence>
<proteinExistence type="predicted"/>
<accession>A0ABS5A7S2</accession>
<dbReference type="SUPFAM" id="SSF51735">
    <property type="entry name" value="NAD(P)-binding Rossmann-fold domains"/>
    <property type="match status" value="1"/>
</dbReference>
<reference evidence="1 2" key="1">
    <citation type="submission" date="2021-03" db="EMBL/GenBank/DDBJ databases">
        <title>Sequencing the genomes of 1000 actinobacteria strains.</title>
        <authorList>
            <person name="Klenk H.-P."/>
        </authorList>
    </citation>
    <scope>NUCLEOTIDE SEQUENCE [LARGE SCALE GENOMIC DNA]</scope>
    <source>
        <strain evidence="1 2">DSM 44580</strain>
    </source>
</reference>
<keyword evidence="2" id="KW-1185">Reference proteome</keyword>
<dbReference type="Proteomes" id="UP001519363">
    <property type="component" value="Unassembled WGS sequence"/>
</dbReference>
<dbReference type="InterPro" id="IPR003462">
    <property type="entry name" value="ODC_Mu_crystall"/>
</dbReference>
<dbReference type="Pfam" id="PF02423">
    <property type="entry name" value="OCD_Mu_crystall"/>
    <property type="match status" value="1"/>
</dbReference>
<dbReference type="PANTHER" id="PTHR13812:SF19">
    <property type="entry name" value="KETIMINE REDUCTASE MU-CRYSTALLIN"/>
    <property type="match status" value="1"/>
</dbReference>
<dbReference type="Gene3D" id="3.40.50.720">
    <property type="entry name" value="NAD(P)-binding Rossmann-like Domain"/>
    <property type="match status" value="1"/>
</dbReference>
<evidence type="ECO:0000313" key="1">
    <source>
        <dbReference type="EMBL" id="MBP2472642.1"/>
    </source>
</evidence>
<dbReference type="InterPro" id="IPR023401">
    <property type="entry name" value="ODC_N"/>
</dbReference>
<evidence type="ECO:0000313" key="2">
    <source>
        <dbReference type="Proteomes" id="UP001519363"/>
    </source>
</evidence>
<dbReference type="PIRSF" id="PIRSF001439">
    <property type="entry name" value="CryM"/>
    <property type="match status" value="1"/>
</dbReference>
<protein>
    <submittedName>
        <fullName evidence="1">Ornithine cyclodeaminase</fullName>
        <ecNumber evidence="1">4.3.1.12</ecNumber>
    </submittedName>
</protein>
<organism evidence="1 2">
    <name type="scientific">Crossiella equi</name>
    <dbReference type="NCBI Taxonomy" id="130796"/>
    <lineage>
        <taxon>Bacteria</taxon>
        <taxon>Bacillati</taxon>
        <taxon>Actinomycetota</taxon>
        <taxon>Actinomycetes</taxon>
        <taxon>Pseudonocardiales</taxon>
        <taxon>Pseudonocardiaceae</taxon>
        <taxon>Crossiella</taxon>
    </lineage>
</organism>
<comment type="caution">
    <text evidence="1">The sequence shown here is derived from an EMBL/GenBank/DDBJ whole genome shotgun (WGS) entry which is preliminary data.</text>
</comment>